<proteinExistence type="predicted"/>
<keyword evidence="2" id="KW-0812">Transmembrane</keyword>
<reference evidence="4" key="1">
    <citation type="submission" date="2011-08" db="EMBL/GenBank/DDBJ databases">
        <authorList>
            <person name="Rombauts S."/>
        </authorList>
    </citation>
    <scope>NUCLEOTIDE SEQUENCE</scope>
    <source>
        <strain evidence="4">London</strain>
    </source>
</reference>
<name>T1K4F2_TETUR</name>
<keyword evidence="4" id="KW-1185">Reference proteome</keyword>
<keyword evidence="1" id="KW-0175">Coiled coil</keyword>
<sequence>MDKTIANHALFCLFRDIFIHFLIHNRQIKRCTKNFVQHHSIEFCEFCVHIVTVDACQKYVDHVIKYIPKCISGLWTDTLLTFSNYSHRYVPLILNSVSRQVNFITCKMRSFTIVILCLVVYTVSGAAIVSQDELTTESAIDNQQSSVNNEAEELLKTIDDLLKEINNAKIRGTSFKDEHIKQLILILPKLTLIFTNKSYGVTQEAADHVQDYCKRYGRSIKFYFKKDDKQIESDWPQILNRPEKVCRGFDFMEHCFFKNFYESLNFLDPVDNQK</sequence>
<feature type="coiled-coil region" evidence="1">
    <location>
        <begin position="144"/>
        <end position="171"/>
    </location>
</feature>
<accession>T1K4F2</accession>
<protein>
    <submittedName>
        <fullName evidence="3">Uncharacterized protein</fullName>
    </submittedName>
</protein>
<evidence type="ECO:0000256" key="2">
    <source>
        <dbReference type="SAM" id="Phobius"/>
    </source>
</evidence>
<dbReference type="EnsemblMetazoa" id="tetur05g02390.1">
    <property type="protein sequence ID" value="tetur05g02390.1"/>
    <property type="gene ID" value="tetur05g02390"/>
</dbReference>
<dbReference type="HOGENOM" id="CLU_135841_0_0_1"/>
<dbReference type="AlphaFoldDB" id="T1K4F2"/>
<dbReference type="Proteomes" id="UP000015104">
    <property type="component" value="Unassembled WGS sequence"/>
</dbReference>
<keyword evidence="2" id="KW-0472">Membrane</keyword>
<reference evidence="3" key="2">
    <citation type="submission" date="2015-06" db="UniProtKB">
        <authorList>
            <consortium name="EnsemblMetazoa"/>
        </authorList>
    </citation>
    <scope>IDENTIFICATION</scope>
</reference>
<evidence type="ECO:0000256" key="1">
    <source>
        <dbReference type="SAM" id="Coils"/>
    </source>
</evidence>
<keyword evidence="2" id="KW-1133">Transmembrane helix</keyword>
<dbReference type="EMBL" id="CAEY01001577">
    <property type="status" value="NOT_ANNOTATED_CDS"/>
    <property type="molecule type" value="Genomic_DNA"/>
</dbReference>
<evidence type="ECO:0000313" key="4">
    <source>
        <dbReference type="Proteomes" id="UP000015104"/>
    </source>
</evidence>
<evidence type="ECO:0000313" key="3">
    <source>
        <dbReference type="EnsemblMetazoa" id="tetur05g02390.1"/>
    </source>
</evidence>
<organism evidence="3 4">
    <name type="scientific">Tetranychus urticae</name>
    <name type="common">Two-spotted spider mite</name>
    <dbReference type="NCBI Taxonomy" id="32264"/>
    <lineage>
        <taxon>Eukaryota</taxon>
        <taxon>Metazoa</taxon>
        <taxon>Ecdysozoa</taxon>
        <taxon>Arthropoda</taxon>
        <taxon>Chelicerata</taxon>
        <taxon>Arachnida</taxon>
        <taxon>Acari</taxon>
        <taxon>Acariformes</taxon>
        <taxon>Trombidiformes</taxon>
        <taxon>Prostigmata</taxon>
        <taxon>Eleutherengona</taxon>
        <taxon>Raphignathae</taxon>
        <taxon>Tetranychoidea</taxon>
        <taxon>Tetranychidae</taxon>
        <taxon>Tetranychus</taxon>
    </lineage>
</organism>
<feature type="transmembrane region" description="Helical" evidence="2">
    <location>
        <begin position="111"/>
        <end position="129"/>
    </location>
</feature>